<protein>
    <submittedName>
        <fullName evidence="8">Fructosyl amine:oxygen oxidoreductase</fullName>
    </submittedName>
</protein>
<evidence type="ECO:0000256" key="3">
    <source>
        <dbReference type="ARBA" id="ARBA00022630"/>
    </source>
</evidence>
<reference evidence="8" key="1">
    <citation type="journal article" date="2020" name="Stud. Mycol.">
        <title>101 Dothideomycetes genomes: a test case for predicting lifestyles and emergence of pathogens.</title>
        <authorList>
            <person name="Haridas S."/>
            <person name="Albert R."/>
            <person name="Binder M."/>
            <person name="Bloem J."/>
            <person name="Labutti K."/>
            <person name="Salamov A."/>
            <person name="Andreopoulos B."/>
            <person name="Baker S."/>
            <person name="Barry K."/>
            <person name="Bills G."/>
            <person name="Bluhm B."/>
            <person name="Cannon C."/>
            <person name="Castanera R."/>
            <person name="Culley D."/>
            <person name="Daum C."/>
            <person name="Ezra D."/>
            <person name="Gonzalez J."/>
            <person name="Henrissat B."/>
            <person name="Kuo A."/>
            <person name="Liang C."/>
            <person name="Lipzen A."/>
            <person name="Lutzoni F."/>
            <person name="Magnuson J."/>
            <person name="Mondo S."/>
            <person name="Nolan M."/>
            <person name="Ohm R."/>
            <person name="Pangilinan J."/>
            <person name="Park H.-J."/>
            <person name="Ramirez L."/>
            <person name="Alfaro M."/>
            <person name="Sun H."/>
            <person name="Tritt A."/>
            <person name="Yoshinaga Y."/>
            <person name="Zwiers L.-H."/>
            <person name="Turgeon B."/>
            <person name="Goodwin S."/>
            <person name="Spatafora J."/>
            <person name="Crous P."/>
            <person name="Grigoriev I."/>
        </authorList>
    </citation>
    <scope>NUCLEOTIDE SEQUENCE</scope>
    <source>
        <strain evidence="8">CBS 101060</strain>
    </source>
</reference>
<feature type="domain" description="FAD dependent oxidoreductase" evidence="7">
    <location>
        <begin position="10"/>
        <end position="393"/>
    </location>
</feature>
<keyword evidence="4" id="KW-0274">FAD</keyword>
<dbReference type="GO" id="GO:0051698">
    <property type="term" value="F:saccharopine oxidase activity"/>
    <property type="evidence" value="ECO:0007669"/>
    <property type="project" value="TreeGrafter"/>
</dbReference>
<comment type="cofactor">
    <cofactor evidence="1">
        <name>FAD</name>
        <dbReference type="ChEBI" id="CHEBI:57692"/>
    </cofactor>
</comment>
<dbReference type="GO" id="GO:0008115">
    <property type="term" value="F:sarcosine oxidase activity"/>
    <property type="evidence" value="ECO:0007669"/>
    <property type="project" value="TreeGrafter"/>
</dbReference>
<gene>
    <name evidence="8" type="ORF">M501DRAFT_981186</name>
</gene>
<name>A0A9P4VLT0_9PEZI</name>
<sequence length="476" mass="52640">MKEIDYDASILIVGGGSWGLATALELVRRGHKNITVLDGNDIPSPIAAGNDLNKIMEEGDEADDDKETEYFWNTLRRLAATSWLTDPIYAPFYHPTGFIMCCESNPSAWDLVQSYARGRESEMTPLHSPEDFRATMAPGALTGSFPGWRGFWKRERAGWVFARGTMEAVRGECARLGVRFVTGPKGKVVKLVVRDNGDGKGDDVMGVETADGVVRFVQTTILTAGANADALLDFERQLRPTAWTIAHVGLTAEEALRLRDMPVPYNCERGFFIEPSFETHELKVCDEHPGYINLEVDVEIAMEKGELWERSVPVQKDKIPVESARAVRELLNLTLPDFAHRPFTHTRLCWDADTADRRYLITRHPKYPSLVLGVGGSGHGFGLAPAAGKVIADTVEGCVDERLAPLLRWRPETAKGRTWWETQGRFGAGVGVRDIKNVAGWVGVGDEDEDEDTAGEGRGMESKEDEKETGSVFSKV</sequence>
<dbReference type="OrthoDB" id="2219495at2759"/>
<keyword evidence="3" id="KW-0285">Flavoprotein</keyword>
<dbReference type="InterPro" id="IPR006076">
    <property type="entry name" value="FAD-dep_OxRdtase"/>
</dbReference>
<feature type="compositionally biased region" description="Basic and acidic residues" evidence="6">
    <location>
        <begin position="458"/>
        <end position="469"/>
    </location>
</feature>
<keyword evidence="9" id="KW-1185">Reference proteome</keyword>
<evidence type="ECO:0000259" key="7">
    <source>
        <dbReference type="Pfam" id="PF01266"/>
    </source>
</evidence>
<dbReference type="SUPFAM" id="SSF51905">
    <property type="entry name" value="FAD/NAD(P)-binding domain"/>
    <property type="match status" value="1"/>
</dbReference>
<proteinExistence type="inferred from homology"/>
<dbReference type="EMBL" id="MU006106">
    <property type="protein sequence ID" value="KAF2835888.1"/>
    <property type="molecule type" value="Genomic_DNA"/>
</dbReference>
<comment type="similarity">
    <text evidence="2">Belongs to the MSOX/MTOX family.</text>
</comment>
<evidence type="ECO:0000313" key="8">
    <source>
        <dbReference type="EMBL" id="KAF2835888.1"/>
    </source>
</evidence>
<evidence type="ECO:0000256" key="2">
    <source>
        <dbReference type="ARBA" id="ARBA00010989"/>
    </source>
</evidence>
<feature type="compositionally biased region" description="Acidic residues" evidence="6">
    <location>
        <begin position="445"/>
        <end position="454"/>
    </location>
</feature>
<keyword evidence="5" id="KW-0560">Oxidoreductase</keyword>
<comment type="caution">
    <text evidence="8">The sequence shown here is derived from an EMBL/GenBank/DDBJ whole genome shotgun (WGS) entry which is preliminary data.</text>
</comment>
<dbReference type="Gene3D" id="3.30.9.10">
    <property type="entry name" value="D-Amino Acid Oxidase, subunit A, domain 2"/>
    <property type="match status" value="1"/>
</dbReference>
<organism evidence="8 9">
    <name type="scientific">Patellaria atrata CBS 101060</name>
    <dbReference type="NCBI Taxonomy" id="1346257"/>
    <lineage>
        <taxon>Eukaryota</taxon>
        <taxon>Fungi</taxon>
        <taxon>Dikarya</taxon>
        <taxon>Ascomycota</taxon>
        <taxon>Pezizomycotina</taxon>
        <taxon>Dothideomycetes</taxon>
        <taxon>Dothideomycetes incertae sedis</taxon>
        <taxon>Patellariales</taxon>
        <taxon>Patellariaceae</taxon>
        <taxon>Patellaria</taxon>
    </lineage>
</organism>
<dbReference type="Proteomes" id="UP000799429">
    <property type="component" value="Unassembled WGS sequence"/>
</dbReference>
<dbReference type="InterPro" id="IPR045170">
    <property type="entry name" value="MTOX"/>
</dbReference>
<accession>A0A9P4VLT0</accession>
<dbReference type="AlphaFoldDB" id="A0A9P4VLT0"/>
<evidence type="ECO:0000256" key="1">
    <source>
        <dbReference type="ARBA" id="ARBA00001974"/>
    </source>
</evidence>
<evidence type="ECO:0000256" key="4">
    <source>
        <dbReference type="ARBA" id="ARBA00022827"/>
    </source>
</evidence>
<dbReference type="GO" id="GO:0050660">
    <property type="term" value="F:flavin adenine dinucleotide binding"/>
    <property type="evidence" value="ECO:0007669"/>
    <property type="project" value="InterPro"/>
</dbReference>
<feature type="region of interest" description="Disordered" evidence="6">
    <location>
        <begin position="443"/>
        <end position="476"/>
    </location>
</feature>
<evidence type="ECO:0000256" key="6">
    <source>
        <dbReference type="SAM" id="MobiDB-lite"/>
    </source>
</evidence>
<dbReference type="PANTHER" id="PTHR10961">
    <property type="entry name" value="PEROXISOMAL SARCOSINE OXIDASE"/>
    <property type="match status" value="1"/>
</dbReference>
<evidence type="ECO:0000256" key="5">
    <source>
        <dbReference type="ARBA" id="ARBA00023002"/>
    </source>
</evidence>
<dbReference type="InterPro" id="IPR036188">
    <property type="entry name" value="FAD/NAD-bd_sf"/>
</dbReference>
<dbReference type="Pfam" id="PF01266">
    <property type="entry name" value="DAO"/>
    <property type="match status" value="1"/>
</dbReference>
<evidence type="ECO:0000313" key="9">
    <source>
        <dbReference type="Proteomes" id="UP000799429"/>
    </source>
</evidence>
<dbReference type="Gene3D" id="3.50.50.60">
    <property type="entry name" value="FAD/NAD(P)-binding domain"/>
    <property type="match status" value="1"/>
</dbReference>
<dbReference type="PANTHER" id="PTHR10961:SF24">
    <property type="entry name" value="HYPOTHETICAL FRUCTOSYL AMINE:OXYGEN OXIDOREDUCTASE (EUROFUNG)"/>
    <property type="match status" value="1"/>
</dbReference>